<dbReference type="InterPro" id="IPR027417">
    <property type="entry name" value="P-loop_NTPase"/>
</dbReference>
<dbReference type="EMBL" id="KD250281">
    <property type="protein sequence ID" value="EMS48683.1"/>
    <property type="molecule type" value="Genomic_DNA"/>
</dbReference>
<dbReference type="GO" id="GO:0008017">
    <property type="term" value="F:microtubule binding"/>
    <property type="evidence" value="ECO:0007669"/>
    <property type="project" value="TreeGrafter"/>
</dbReference>
<dbReference type="GO" id="GO:0005874">
    <property type="term" value="C:microtubule"/>
    <property type="evidence" value="ECO:0007669"/>
    <property type="project" value="TreeGrafter"/>
</dbReference>
<dbReference type="GO" id="GO:0005737">
    <property type="term" value="C:cytoplasm"/>
    <property type="evidence" value="ECO:0007669"/>
    <property type="project" value="TreeGrafter"/>
</dbReference>
<name>M7YEB8_TRIUA</name>
<dbReference type="PANTHER" id="PTHR11566">
    <property type="entry name" value="DYNAMIN"/>
    <property type="match status" value="1"/>
</dbReference>
<dbReference type="GO" id="GO:0016020">
    <property type="term" value="C:membrane"/>
    <property type="evidence" value="ECO:0007669"/>
    <property type="project" value="TreeGrafter"/>
</dbReference>
<dbReference type="AlphaFoldDB" id="M7YEB8"/>
<dbReference type="Gene3D" id="3.40.50.300">
    <property type="entry name" value="P-loop containing nucleotide triphosphate hydrolases"/>
    <property type="match status" value="1"/>
</dbReference>
<organism evidence="2">
    <name type="scientific">Triticum urartu</name>
    <name type="common">Red wild einkorn</name>
    <name type="synonym">Crithodium urartu</name>
    <dbReference type="NCBI Taxonomy" id="4572"/>
    <lineage>
        <taxon>Eukaryota</taxon>
        <taxon>Viridiplantae</taxon>
        <taxon>Streptophyta</taxon>
        <taxon>Embryophyta</taxon>
        <taxon>Tracheophyta</taxon>
        <taxon>Spermatophyta</taxon>
        <taxon>Magnoliopsida</taxon>
        <taxon>Liliopsida</taxon>
        <taxon>Poales</taxon>
        <taxon>Poaceae</taxon>
        <taxon>BOP clade</taxon>
        <taxon>Pooideae</taxon>
        <taxon>Triticodae</taxon>
        <taxon>Triticeae</taxon>
        <taxon>Triticinae</taxon>
        <taxon>Triticum</taxon>
    </lineage>
</organism>
<dbReference type="eggNOG" id="KOG0446">
    <property type="taxonomic scope" value="Eukaryota"/>
</dbReference>
<dbReference type="GO" id="GO:0003924">
    <property type="term" value="F:GTPase activity"/>
    <property type="evidence" value="ECO:0007669"/>
    <property type="project" value="InterPro"/>
</dbReference>
<dbReference type="InterPro" id="IPR022812">
    <property type="entry name" value="Dynamin"/>
</dbReference>
<dbReference type="InterPro" id="IPR003130">
    <property type="entry name" value="GED"/>
</dbReference>
<protein>
    <submittedName>
        <fullName evidence="2">Dynamin-related protein 1C</fullName>
    </submittedName>
</protein>
<evidence type="ECO:0000259" key="1">
    <source>
        <dbReference type="Pfam" id="PF02212"/>
    </source>
</evidence>
<dbReference type="GO" id="GO:0005525">
    <property type="term" value="F:GTP binding"/>
    <property type="evidence" value="ECO:0007669"/>
    <property type="project" value="InterPro"/>
</dbReference>
<dbReference type="Pfam" id="PF02212">
    <property type="entry name" value="GED"/>
    <property type="match status" value="1"/>
</dbReference>
<gene>
    <name evidence="2" type="ORF">TRIUR3_05969</name>
</gene>
<evidence type="ECO:0000313" key="2">
    <source>
        <dbReference type="EMBL" id="EMS48683.1"/>
    </source>
</evidence>
<reference evidence="2" key="1">
    <citation type="journal article" date="2013" name="Nature">
        <title>Draft genome of the wheat A-genome progenitor Triticum urartu.</title>
        <authorList>
            <person name="Ling H.Q."/>
            <person name="Zhao S."/>
            <person name="Liu D."/>
            <person name="Wang J."/>
            <person name="Sun H."/>
            <person name="Zhang C."/>
            <person name="Fan H."/>
            <person name="Li D."/>
            <person name="Dong L."/>
            <person name="Tao Y."/>
            <person name="Gao C."/>
            <person name="Wu H."/>
            <person name="Li Y."/>
            <person name="Cui Y."/>
            <person name="Guo X."/>
            <person name="Zheng S."/>
            <person name="Wang B."/>
            <person name="Yu K."/>
            <person name="Liang Q."/>
            <person name="Yang W."/>
            <person name="Lou X."/>
            <person name="Chen J."/>
            <person name="Feng M."/>
            <person name="Jian J."/>
            <person name="Zhang X."/>
            <person name="Luo G."/>
            <person name="Jiang Y."/>
            <person name="Liu J."/>
            <person name="Wang Z."/>
            <person name="Sha Y."/>
            <person name="Zhang B."/>
            <person name="Wu H."/>
            <person name="Tang D."/>
            <person name="Shen Q."/>
            <person name="Xue P."/>
            <person name="Zou S."/>
            <person name="Wang X."/>
            <person name="Liu X."/>
            <person name="Wang F."/>
            <person name="Yang Y."/>
            <person name="An X."/>
            <person name="Dong Z."/>
            <person name="Zhang K."/>
            <person name="Zhang X."/>
            <person name="Luo M.C."/>
            <person name="Dvorak J."/>
            <person name="Tong Y."/>
            <person name="Wang J."/>
            <person name="Yang H."/>
            <person name="Li Z."/>
            <person name="Wang D."/>
            <person name="Zhang A."/>
            <person name="Wang J."/>
        </authorList>
    </citation>
    <scope>NUCLEOTIDE SEQUENCE</scope>
</reference>
<dbReference type="PANTHER" id="PTHR11566:SF80">
    <property type="entry name" value="PHRAGMOPLASTIN DRP1C"/>
    <property type="match status" value="1"/>
</dbReference>
<feature type="domain" description="Dynamin GTPase effector" evidence="1">
    <location>
        <begin position="118"/>
        <end position="156"/>
    </location>
</feature>
<accession>M7YEB8</accession>
<proteinExistence type="predicted"/>
<dbReference type="STRING" id="4572.M7YEB8"/>
<sequence>MDEVFHEVRCWCLSSYPLVVQCPCMHGGNSAMPTLRRPTSQGERVGIVTRRPLVLQLHKTEGGQEYAEFLHAPRKRFSDFEGQPESIVQDIENMVRTYVDKVHLVLKELVRRSIAATEKKQLSAMLDEDPALMEKRDSLVKKLELYKSARNEIDSVAWK</sequence>